<dbReference type="PANTHER" id="PTHR30250:SF11">
    <property type="entry name" value="O-ANTIGEN TRANSPORTER-RELATED"/>
    <property type="match status" value="1"/>
</dbReference>
<dbReference type="RefSeq" id="WP_309970162.1">
    <property type="nucleotide sequence ID" value="NZ_JAVDWH010000001.1"/>
</dbReference>
<evidence type="ECO:0000256" key="2">
    <source>
        <dbReference type="ARBA" id="ARBA00022475"/>
    </source>
</evidence>
<feature type="transmembrane region" description="Helical" evidence="6">
    <location>
        <begin position="200"/>
        <end position="218"/>
    </location>
</feature>
<feature type="transmembrane region" description="Helical" evidence="6">
    <location>
        <begin position="273"/>
        <end position="293"/>
    </location>
</feature>
<feature type="transmembrane region" description="Helical" evidence="6">
    <location>
        <begin position="7"/>
        <end position="28"/>
    </location>
</feature>
<feature type="transmembrane region" description="Helical" evidence="6">
    <location>
        <begin position="166"/>
        <end position="188"/>
    </location>
</feature>
<evidence type="ECO:0000313" key="8">
    <source>
        <dbReference type="Proteomes" id="UP001257739"/>
    </source>
</evidence>
<dbReference type="InterPro" id="IPR050833">
    <property type="entry name" value="Poly_Biosynth_Transport"/>
</dbReference>
<evidence type="ECO:0000256" key="6">
    <source>
        <dbReference type="SAM" id="Phobius"/>
    </source>
</evidence>
<name>A0ABU1UPJ4_9ACTN</name>
<evidence type="ECO:0000313" key="7">
    <source>
        <dbReference type="EMBL" id="MDR7087097.1"/>
    </source>
</evidence>
<sequence length="393" mass="40325">MTGGTLVAAGMMGMNLAVYGFNIVSARMLVPHEFGALTALLGIILVGNVASLGLQAVTARRLAVDPDQREQIISATAGVTIMVAIGVGAIVAASTVVLTPVLKLDSYWPVILCGAALVPLTIMGAEAGVAQGTSRWGALTAIFLGNGIGRIVGGSIALIVSPTTTSAMVGVAAGSWVPVLAGARLLMGHSDGGHPISRRPLIREAVLSTHALLAYFVLSNLDSLIARNRFDGHESGLYASGLILAKAALFFPQFVSVVLFPDLARATTHHARLRAVTLVAGFGALAVAATALLPRVALILVGGDQYKEVTDRLWLFALAGSLLAIVHLLVFDALARHAHGVVVMLWGAVVAVVAAAYGLGVGFTGLVVTVTLVAAALAAIVWLTPGERTDAPH</sequence>
<dbReference type="EMBL" id="JAVDWH010000001">
    <property type="protein sequence ID" value="MDR7087097.1"/>
    <property type="molecule type" value="Genomic_DNA"/>
</dbReference>
<keyword evidence="3 6" id="KW-0812">Transmembrane</keyword>
<reference evidence="7 8" key="1">
    <citation type="submission" date="2023-07" db="EMBL/GenBank/DDBJ databases">
        <title>Sorghum-associated microbial communities from plants grown in Nebraska, USA.</title>
        <authorList>
            <person name="Schachtman D."/>
        </authorList>
    </citation>
    <scope>NUCLEOTIDE SEQUENCE [LARGE SCALE GENOMIC DNA]</scope>
    <source>
        <strain evidence="7 8">BE248</strain>
    </source>
</reference>
<feature type="transmembrane region" description="Helical" evidence="6">
    <location>
        <begin position="34"/>
        <end position="54"/>
    </location>
</feature>
<accession>A0ABU1UPJ4</accession>
<feature type="transmembrane region" description="Helical" evidence="6">
    <location>
        <begin position="107"/>
        <end position="129"/>
    </location>
</feature>
<gene>
    <name evidence="7" type="ORF">J2X11_001936</name>
</gene>
<evidence type="ECO:0000256" key="5">
    <source>
        <dbReference type="ARBA" id="ARBA00023136"/>
    </source>
</evidence>
<evidence type="ECO:0000256" key="4">
    <source>
        <dbReference type="ARBA" id="ARBA00022989"/>
    </source>
</evidence>
<feature type="transmembrane region" description="Helical" evidence="6">
    <location>
        <begin position="313"/>
        <end position="331"/>
    </location>
</feature>
<feature type="transmembrane region" description="Helical" evidence="6">
    <location>
        <begin position="338"/>
        <end position="357"/>
    </location>
</feature>
<organism evidence="7 8">
    <name type="scientific">Aeromicrobium panaciterrae</name>
    <dbReference type="NCBI Taxonomy" id="363861"/>
    <lineage>
        <taxon>Bacteria</taxon>
        <taxon>Bacillati</taxon>
        <taxon>Actinomycetota</taxon>
        <taxon>Actinomycetes</taxon>
        <taxon>Propionibacteriales</taxon>
        <taxon>Nocardioidaceae</taxon>
        <taxon>Aeromicrobium</taxon>
    </lineage>
</organism>
<keyword evidence="2" id="KW-1003">Cell membrane</keyword>
<feature type="transmembrane region" description="Helical" evidence="6">
    <location>
        <begin position="75"/>
        <end position="101"/>
    </location>
</feature>
<dbReference type="Proteomes" id="UP001257739">
    <property type="component" value="Unassembled WGS sequence"/>
</dbReference>
<keyword evidence="5 6" id="KW-0472">Membrane</keyword>
<feature type="transmembrane region" description="Helical" evidence="6">
    <location>
        <begin position="136"/>
        <end position="160"/>
    </location>
</feature>
<feature type="transmembrane region" description="Helical" evidence="6">
    <location>
        <begin position="363"/>
        <end position="383"/>
    </location>
</feature>
<dbReference type="PANTHER" id="PTHR30250">
    <property type="entry name" value="PST FAMILY PREDICTED COLANIC ACID TRANSPORTER"/>
    <property type="match status" value="1"/>
</dbReference>
<evidence type="ECO:0000256" key="1">
    <source>
        <dbReference type="ARBA" id="ARBA00004651"/>
    </source>
</evidence>
<protein>
    <submittedName>
        <fullName evidence="7">O-antigen/teichoic acid export membrane protein</fullName>
    </submittedName>
</protein>
<keyword evidence="8" id="KW-1185">Reference proteome</keyword>
<keyword evidence="4 6" id="KW-1133">Transmembrane helix</keyword>
<proteinExistence type="predicted"/>
<comment type="caution">
    <text evidence="7">The sequence shown here is derived from an EMBL/GenBank/DDBJ whole genome shotgun (WGS) entry which is preliminary data.</text>
</comment>
<evidence type="ECO:0000256" key="3">
    <source>
        <dbReference type="ARBA" id="ARBA00022692"/>
    </source>
</evidence>
<comment type="subcellular location">
    <subcellularLocation>
        <location evidence="1">Cell membrane</location>
        <topology evidence="1">Multi-pass membrane protein</topology>
    </subcellularLocation>
</comment>
<feature type="transmembrane region" description="Helical" evidence="6">
    <location>
        <begin position="238"/>
        <end position="261"/>
    </location>
</feature>